<dbReference type="KEGG" id="fku:FGKAn22_15990"/>
<dbReference type="AlphaFoldDB" id="A0AAN1W0R8"/>
<evidence type="ECO:0000313" key="2">
    <source>
        <dbReference type="EMBL" id="BBI99906.1"/>
    </source>
</evidence>
<gene>
    <name evidence="2" type="ORF">FGKAn22_15990</name>
</gene>
<keyword evidence="3" id="KW-1185">Reference proteome</keyword>
<sequence length="299" mass="34544">MLVRLRREYAQLVTSGAQLLLLFAGFKLESREGWLGTLSAMALISFFAWLSALYRLRTIRDTPTSKIASAAQGYVELVGRGRPFGDTPLISKLRGLPCLWYRYTVERRTDKDHWETVDSGESVDSFVLRDDSGECVVDPEHAEIVTRHRDQWTDGDHRYTEWKFIQDDSIYAIGEFRTRSLGAEFDSRSELNALLAEWKQDKPALHARFDLNQDGQLDMKEWMLARQAAKREVEKKRREVQAQPDIHLLDLPSDGKLFLLSNLTPEKLSRRYLFWSWAHLVIFFGALAGFGWVLSNPPY</sequence>
<dbReference type="Proteomes" id="UP001319121">
    <property type="component" value="Chromosome"/>
</dbReference>
<feature type="transmembrane region" description="Helical" evidence="1">
    <location>
        <begin position="272"/>
        <end position="294"/>
    </location>
</feature>
<dbReference type="RefSeq" id="WP_212785169.1">
    <property type="nucleotide sequence ID" value="NZ_AP019536.1"/>
</dbReference>
<evidence type="ECO:0000256" key="1">
    <source>
        <dbReference type="SAM" id="Phobius"/>
    </source>
</evidence>
<organism evidence="2 3">
    <name type="scientific">Ferrigenium kumadai</name>
    <dbReference type="NCBI Taxonomy" id="1682490"/>
    <lineage>
        <taxon>Bacteria</taxon>
        <taxon>Pseudomonadati</taxon>
        <taxon>Pseudomonadota</taxon>
        <taxon>Betaproteobacteria</taxon>
        <taxon>Nitrosomonadales</taxon>
        <taxon>Gallionellaceae</taxon>
        <taxon>Ferrigenium</taxon>
    </lineage>
</organism>
<name>A0AAN1W0R8_9PROT</name>
<evidence type="ECO:0008006" key="4">
    <source>
        <dbReference type="Google" id="ProtNLM"/>
    </source>
</evidence>
<reference evidence="2 3" key="1">
    <citation type="submission" date="2019-03" db="EMBL/GenBank/DDBJ databases">
        <title>Complete genome sequence of Ferrigenium kumadai strain An22, a microaerophilic iron-oxidizing bacterium isolated from a paddy field soil.</title>
        <authorList>
            <person name="Watanabe T."/>
            <person name="Asakawa S."/>
        </authorList>
    </citation>
    <scope>NUCLEOTIDE SEQUENCE [LARGE SCALE GENOMIC DNA]</scope>
    <source>
        <strain evidence="2 3">An22</strain>
    </source>
</reference>
<protein>
    <recommendedName>
        <fullName evidence="4">RING-type E3 ubiquitin transferase</fullName>
    </recommendedName>
</protein>
<accession>A0AAN1W0R8</accession>
<feature type="transmembrane region" description="Helical" evidence="1">
    <location>
        <begin position="34"/>
        <end position="56"/>
    </location>
</feature>
<keyword evidence="1" id="KW-0812">Transmembrane</keyword>
<dbReference type="PROSITE" id="PS00018">
    <property type="entry name" value="EF_HAND_1"/>
    <property type="match status" value="1"/>
</dbReference>
<keyword evidence="1" id="KW-1133">Transmembrane helix</keyword>
<dbReference type="InterPro" id="IPR018247">
    <property type="entry name" value="EF_Hand_1_Ca_BS"/>
</dbReference>
<proteinExistence type="predicted"/>
<dbReference type="EMBL" id="AP019536">
    <property type="protein sequence ID" value="BBI99906.1"/>
    <property type="molecule type" value="Genomic_DNA"/>
</dbReference>
<keyword evidence="1" id="KW-0472">Membrane</keyword>
<evidence type="ECO:0000313" key="3">
    <source>
        <dbReference type="Proteomes" id="UP001319121"/>
    </source>
</evidence>